<dbReference type="EMBL" id="JAOYFB010000040">
    <property type="protein sequence ID" value="KAK4035505.1"/>
    <property type="molecule type" value="Genomic_DNA"/>
</dbReference>
<dbReference type="InterPro" id="IPR009003">
    <property type="entry name" value="Peptidase_S1_PA"/>
</dbReference>
<dbReference type="PROSITE" id="PS50240">
    <property type="entry name" value="TRYPSIN_DOM"/>
    <property type="match status" value="1"/>
</dbReference>
<keyword evidence="4" id="KW-1015">Disulfide bond</keyword>
<dbReference type="Gene3D" id="2.40.10.10">
    <property type="entry name" value="Trypsin-like serine proteases"/>
    <property type="match status" value="1"/>
</dbReference>
<evidence type="ECO:0000313" key="8">
    <source>
        <dbReference type="EMBL" id="KAK4035505.1"/>
    </source>
</evidence>
<dbReference type="PROSITE" id="PS00134">
    <property type="entry name" value="TRYPSIN_HIS"/>
    <property type="match status" value="1"/>
</dbReference>
<dbReference type="Pfam" id="PF00089">
    <property type="entry name" value="Trypsin"/>
    <property type="match status" value="1"/>
</dbReference>
<evidence type="ECO:0000256" key="6">
    <source>
        <dbReference type="SAM" id="SignalP"/>
    </source>
</evidence>
<keyword evidence="3 5" id="KW-0720">Serine protease</keyword>
<reference evidence="8 9" key="1">
    <citation type="journal article" date="2023" name="Nucleic Acids Res.">
        <title>The hologenome of Daphnia magna reveals possible DNA methylation and microbiome-mediated evolution of the host genome.</title>
        <authorList>
            <person name="Chaturvedi A."/>
            <person name="Li X."/>
            <person name="Dhandapani V."/>
            <person name="Marshall H."/>
            <person name="Kissane S."/>
            <person name="Cuenca-Cambronero M."/>
            <person name="Asole G."/>
            <person name="Calvet F."/>
            <person name="Ruiz-Romero M."/>
            <person name="Marangio P."/>
            <person name="Guigo R."/>
            <person name="Rago D."/>
            <person name="Mirbahai L."/>
            <person name="Eastwood N."/>
            <person name="Colbourne J.K."/>
            <person name="Zhou J."/>
            <person name="Mallon E."/>
            <person name="Orsini L."/>
        </authorList>
    </citation>
    <scope>NUCLEOTIDE SEQUENCE [LARGE SCALE GENOMIC DNA]</scope>
    <source>
        <strain evidence="8">LRV0_1</strain>
    </source>
</reference>
<proteinExistence type="predicted"/>
<dbReference type="PRINTS" id="PR00722">
    <property type="entry name" value="CHYMOTRYPSIN"/>
</dbReference>
<keyword evidence="9" id="KW-1185">Reference proteome</keyword>
<feature type="signal peptide" evidence="6">
    <location>
        <begin position="1"/>
        <end position="19"/>
    </location>
</feature>
<evidence type="ECO:0000256" key="5">
    <source>
        <dbReference type="RuleBase" id="RU363034"/>
    </source>
</evidence>
<evidence type="ECO:0000256" key="3">
    <source>
        <dbReference type="ARBA" id="ARBA00022825"/>
    </source>
</evidence>
<dbReference type="InterPro" id="IPR001314">
    <property type="entry name" value="Peptidase_S1A"/>
</dbReference>
<keyword evidence="1 5" id="KW-0645">Protease</keyword>
<evidence type="ECO:0000256" key="4">
    <source>
        <dbReference type="ARBA" id="ARBA00023157"/>
    </source>
</evidence>
<dbReference type="SMART" id="SM00020">
    <property type="entry name" value="Tryp_SPc"/>
    <property type="match status" value="1"/>
</dbReference>
<comment type="caution">
    <text evidence="8">The sequence shown here is derived from an EMBL/GenBank/DDBJ whole genome shotgun (WGS) entry which is preliminary data.</text>
</comment>
<keyword evidence="6" id="KW-0732">Signal</keyword>
<accession>A0ABR0B1I1</accession>
<dbReference type="InterPro" id="IPR033116">
    <property type="entry name" value="TRYPSIN_SER"/>
</dbReference>
<feature type="domain" description="Peptidase S1" evidence="7">
    <location>
        <begin position="33"/>
        <end position="271"/>
    </location>
</feature>
<protein>
    <recommendedName>
        <fullName evidence="7">Peptidase S1 domain-containing protein</fullName>
    </recommendedName>
</protein>
<feature type="chain" id="PRO_5045162467" description="Peptidase S1 domain-containing protein" evidence="6">
    <location>
        <begin position="20"/>
        <end position="285"/>
    </location>
</feature>
<dbReference type="PANTHER" id="PTHR24264">
    <property type="entry name" value="TRYPSIN-RELATED"/>
    <property type="match status" value="1"/>
</dbReference>
<dbReference type="InterPro" id="IPR050127">
    <property type="entry name" value="Serine_Proteases_S1"/>
</dbReference>
<name>A0ABR0B1I1_9CRUS</name>
<dbReference type="SUPFAM" id="SSF50494">
    <property type="entry name" value="Trypsin-like serine proteases"/>
    <property type="match status" value="1"/>
</dbReference>
<dbReference type="PANTHER" id="PTHR24264:SF83">
    <property type="entry name" value="COMPLEMENT FACTOR I"/>
    <property type="match status" value="1"/>
</dbReference>
<dbReference type="InterPro" id="IPR018114">
    <property type="entry name" value="TRYPSIN_HIS"/>
</dbReference>
<dbReference type="CDD" id="cd00190">
    <property type="entry name" value="Tryp_SPc"/>
    <property type="match status" value="1"/>
</dbReference>
<dbReference type="InterPro" id="IPR001254">
    <property type="entry name" value="Trypsin_dom"/>
</dbReference>
<dbReference type="PROSITE" id="PS00135">
    <property type="entry name" value="TRYPSIN_SER"/>
    <property type="match status" value="1"/>
</dbReference>
<evidence type="ECO:0000313" key="9">
    <source>
        <dbReference type="Proteomes" id="UP001234178"/>
    </source>
</evidence>
<organism evidence="8 9">
    <name type="scientific">Daphnia magna</name>
    <dbReference type="NCBI Taxonomy" id="35525"/>
    <lineage>
        <taxon>Eukaryota</taxon>
        <taxon>Metazoa</taxon>
        <taxon>Ecdysozoa</taxon>
        <taxon>Arthropoda</taxon>
        <taxon>Crustacea</taxon>
        <taxon>Branchiopoda</taxon>
        <taxon>Diplostraca</taxon>
        <taxon>Cladocera</taxon>
        <taxon>Anomopoda</taxon>
        <taxon>Daphniidae</taxon>
        <taxon>Daphnia</taxon>
    </lineage>
</organism>
<sequence>MCRFIYILLLWNWATQANAVSIADVPSFRPSRIVNGEKARNGEETWQISLQLSTGGAGPNRQRTMSHFCGGTLVNDRWVVTAAHCVYKKMYITSDNLFVVFNATNMKHPDVPNIGVEKIFTAKYNEATKENDIALLKLKEAVSTSDSVSLPPASYEANGTCTVSGWGFQQANAGFTPNHLMAANVTILTREDCQSRFGSKYTIYPGMLCAGGGKTDACQGDSGGPLVCKTSTGENILAGVVSWGIGCATPTIPGVYTEVAKYDNWIQQIMENNQDSQLPTPSSDI</sequence>
<evidence type="ECO:0000259" key="7">
    <source>
        <dbReference type="PROSITE" id="PS50240"/>
    </source>
</evidence>
<keyword evidence="2 5" id="KW-0378">Hydrolase</keyword>
<dbReference type="InterPro" id="IPR043504">
    <property type="entry name" value="Peptidase_S1_PA_chymotrypsin"/>
</dbReference>
<evidence type="ECO:0000256" key="2">
    <source>
        <dbReference type="ARBA" id="ARBA00022801"/>
    </source>
</evidence>
<evidence type="ECO:0000256" key="1">
    <source>
        <dbReference type="ARBA" id="ARBA00022670"/>
    </source>
</evidence>
<gene>
    <name evidence="8" type="ORF">OUZ56_027592</name>
</gene>
<dbReference type="Proteomes" id="UP001234178">
    <property type="component" value="Unassembled WGS sequence"/>
</dbReference>